<protein>
    <recommendedName>
        <fullName evidence="3">5'-3' exonuclease domain-containing protein</fullName>
    </recommendedName>
</protein>
<dbReference type="Pfam" id="PF01367">
    <property type="entry name" value="5_3_exonuc"/>
    <property type="match status" value="1"/>
</dbReference>
<dbReference type="GO" id="GO:0004518">
    <property type="term" value="F:nuclease activity"/>
    <property type="evidence" value="ECO:0007669"/>
    <property type="project" value="UniProtKB-KW"/>
</dbReference>
<dbReference type="Gene3D" id="1.10.150.20">
    <property type="entry name" value="5' to 3' exonuclease, C-terminal subdomain"/>
    <property type="match status" value="1"/>
</dbReference>
<organism evidence="4 5">
    <name type="scientific">Oleomonas cavernae</name>
    <dbReference type="NCBI Taxonomy" id="2320859"/>
    <lineage>
        <taxon>Bacteria</taxon>
        <taxon>Pseudomonadati</taxon>
        <taxon>Pseudomonadota</taxon>
        <taxon>Alphaproteobacteria</taxon>
        <taxon>Acetobacterales</taxon>
        <taxon>Acetobacteraceae</taxon>
        <taxon>Oleomonas</taxon>
    </lineage>
</organism>
<sequence length="138" mass="15199">MAGHDHSLHRQGSLCLAEPLGVRLRPLHQRQPRRRLGARQVRHRAGPDPGLPGPGGRQDGQHSRVKGIGPVTAVKLLREFKSLQGILESRSIQKVARQVMRDREMALVSQALVQFKTDVSIGLSWADLRAGDGVGRDE</sequence>
<evidence type="ECO:0000259" key="3">
    <source>
        <dbReference type="Pfam" id="PF01367"/>
    </source>
</evidence>
<keyword evidence="1" id="KW-0378">Hydrolase</keyword>
<evidence type="ECO:0000256" key="1">
    <source>
        <dbReference type="ARBA" id="ARBA00022722"/>
    </source>
</evidence>
<comment type="caution">
    <text evidence="4">The sequence shown here is derived from an EMBL/GenBank/DDBJ whole genome shotgun (WGS) entry which is preliminary data.</text>
</comment>
<feature type="region of interest" description="Disordered" evidence="2">
    <location>
        <begin position="26"/>
        <end position="65"/>
    </location>
</feature>
<keyword evidence="5" id="KW-1185">Reference proteome</keyword>
<keyword evidence="1" id="KW-0540">Nuclease</keyword>
<proteinExistence type="predicted"/>
<dbReference type="EMBL" id="QYUK01000006">
    <property type="protein sequence ID" value="RJF96420.1"/>
    <property type="molecule type" value="Genomic_DNA"/>
</dbReference>
<dbReference type="Proteomes" id="UP000284605">
    <property type="component" value="Unassembled WGS sequence"/>
</dbReference>
<dbReference type="InterPro" id="IPR020045">
    <property type="entry name" value="DNA_polI_H3TH"/>
</dbReference>
<dbReference type="GO" id="GO:0003677">
    <property type="term" value="F:DNA binding"/>
    <property type="evidence" value="ECO:0007669"/>
    <property type="project" value="InterPro"/>
</dbReference>
<gene>
    <name evidence="4" type="ORF">D3874_00160</name>
</gene>
<dbReference type="SUPFAM" id="SSF47807">
    <property type="entry name" value="5' to 3' exonuclease, C-terminal subdomain"/>
    <property type="match status" value="1"/>
</dbReference>
<accession>A0A418WUP5</accession>
<evidence type="ECO:0000313" key="4">
    <source>
        <dbReference type="EMBL" id="RJF96420.1"/>
    </source>
</evidence>
<dbReference type="AlphaFoldDB" id="A0A418WUP5"/>
<dbReference type="InterPro" id="IPR036279">
    <property type="entry name" value="5-3_exonuclease_C_sf"/>
</dbReference>
<feature type="domain" description="5'-3' exonuclease" evidence="3">
    <location>
        <begin position="65"/>
        <end position="130"/>
    </location>
</feature>
<reference evidence="4 5" key="1">
    <citation type="submission" date="2018-09" db="EMBL/GenBank/DDBJ databases">
        <authorList>
            <person name="Zhu H."/>
        </authorList>
    </citation>
    <scope>NUCLEOTIDE SEQUENCE [LARGE SCALE GENOMIC DNA]</scope>
    <source>
        <strain evidence="4 5">K1W22B-8</strain>
    </source>
</reference>
<name>A0A418WUP5_9PROT</name>
<evidence type="ECO:0000256" key="2">
    <source>
        <dbReference type="SAM" id="MobiDB-lite"/>
    </source>
</evidence>
<feature type="compositionally biased region" description="Basic residues" evidence="2">
    <location>
        <begin position="26"/>
        <end position="44"/>
    </location>
</feature>
<evidence type="ECO:0000313" key="5">
    <source>
        <dbReference type="Proteomes" id="UP000284605"/>
    </source>
</evidence>